<accession>A0ABV6Y9N2</accession>
<comment type="caution">
    <text evidence="1">The sequence shown here is derived from an EMBL/GenBank/DDBJ whole genome shotgun (WGS) entry which is preliminary data.</text>
</comment>
<keyword evidence="2" id="KW-1185">Reference proteome</keyword>
<dbReference type="EMBL" id="JBHOMY010000039">
    <property type="protein sequence ID" value="MFC1457991.1"/>
    <property type="molecule type" value="Genomic_DNA"/>
</dbReference>
<reference evidence="1 2" key="1">
    <citation type="submission" date="2024-09" db="EMBL/GenBank/DDBJ databases">
        <title>Nodulacao em especies de Leguminosae Basais da Amazonia e Caracterizacao dos Rizobios e Bacterias Associadas aos Nodulos.</title>
        <authorList>
            <person name="Jambeiro I.C.A."/>
            <person name="Lopes I.S."/>
            <person name="Aguiar E.R.G.R."/>
            <person name="Santos A.F.J."/>
            <person name="Dos Santos J.M.F."/>
            <person name="Gross E."/>
        </authorList>
    </citation>
    <scope>NUCLEOTIDE SEQUENCE [LARGE SCALE GENOMIC DNA]</scope>
    <source>
        <strain evidence="1 2">BRUESC1165</strain>
    </source>
</reference>
<dbReference type="RefSeq" id="WP_377030116.1">
    <property type="nucleotide sequence ID" value="NZ_JBHOMY010000039.1"/>
</dbReference>
<dbReference type="Proteomes" id="UP001593940">
    <property type="component" value="Unassembled WGS sequence"/>
</dbReference>
<organism evidence="1 2">
    <name type="scientific">Microvirga arabica</name>
    <dbReference type="NCBI Taxonomy" id="1128671"/>
    <lineage>
        <taxon>Bacteria</taxon>
        <taxon>Pseudomonadati</taxon>
        <taxon>Pseudomonadota</taxon>
        <taxon>Alphaproteobacteria</taxon>
        <taxon>Hyphomicrobiales</taxon>
        <taxon>Methylobacteriaceae</taxon>
        <taxon>Microvirga</taxon>
    </lineage>
</organism>
<proteinExistence type="predicted"/>
<gene>
    <name evidence="1" type="ORF">ACETIH_14990</name>
</gene>
<evidence type="ECO:0000313" key="2">
    <source>
        <dbReference type="Proteomes" id="UP001593940"/>
    </source>
</evidence>
<sequence length="155" mass="17445">MTRRPIRRQGLQQTRRLWRNWYGVTAKLHRQAAMLPSGYKSSFSYLTPMLARTLHVSTVRMLIRTTTFYVAIATCVKLLIPHPLPDNHLHAAQRVLNLGTTRNLLSRELVPAQPADQIGSELELAQPDLEQLQAMRTGQIDPCAPVILEQAALSG</sequence>
<evidence type="ECO:0000313" key="1">
    <source>
        <dbReference type="EMBL" id="MFC1457991.1"/>
    </source>
</evidence>
<name>A0ABV6Y9N2_9HYPH</name>
<protein>
    <submittedName>
        <fullName evidence="1">Uncharacterized protein</fullName>
    </submittedName>
</protein>